<name>A0ACC0G911_9ERIC</name>
<dbReference type="Proteomes" id="UP001060215">
    <property type="component" value="Chromosome 10"/>
</dbReference>
<sequence length="332" mass="37777">MIEELPTKPSSAILILSYSVNISKMVGGGSIECSKISPSDQNNDGDSSDEDNPKDGRSSSNSTVEENEKKSSVPVRPYVRSKMPRLRWTPDLHLRFVHAVERLGGHDRATPKLVLQLMNMKGLNIGQVKSHLQMYRSKKIDDPGQVIADHRNSFNLSQLPMLQGFNKKHHSNFRYGDASWSGHDKWIHLIGLRRNDNGRPGFYGTFAERIFGNSHNSNLHMNITFPSSNEQSVRRNNELKQEFPHFLNPEMRLQEQTSVKRKASDCDLDLNLSLQQTFRNDESQKGMEDDEEGSNLTLSLYSSTCSSKLRRLRKGDLKEENERMASTLDMTL</sequence>
<comment type="caution">
    <text evidence="1">The sequence shown here is derived from an EMBL/GenBank/DDBJ whole genome shotgun (WGS) entry which is preliminary data.</text>
</comment>
<keyword evidence="2" id="KW-1185">Reference proteome</keyword>
<evidence type="ECO:0000313" key="1">
    <source>
        <dbReference type="EMBL" id="KAI7997434.1"/>
    </source>
</evidence>
<accession>A0ACC0G911</accession>
<protein>
    <submittedName>
        <fullName evidence="1">Myb family transcription factor</fullName>
    </submittedName>
</protein>
<evidence type="ECO:0000313" key="2">
    <source>
        <dbReference type="Proteomes" id="UP001060215"/>
    </source>
</evidence>
<dbReference type="EMBL" id="CM045767">
    <property type="protein sequence ID" value="KAI7997434.1"/>
    <property type="molecule type" value="Genomic_DNA"/>
</dbReference>
<proteinExistence type="predicted"/>
<organism evidence="1 2">
    <name type="scientific">Camellia lanceoleosa</name>
    <dbReference type="NCBI Taxonomy" id="1840588"/>
    <lineage>
        <taxon>Eukaryota</taxon>
        <taxon>Viridiplantae</taxon>
        <taxon>Streptophyta</taxon>
        <taxon>Embryophyta</taxon>
        <taxon>Tracheophyta</taxon>
        <taxon>Spermatophyta</taxon>
        <taxon>Magnoliopsida</taxon>
        <taxon>eudicotyledons</taxon>
        <taxon>Gunneridae</taxon>
        <taxon>Pentapetalae</taxon>
        <taxon>asterids</taxon>
        <taxon>Ericales</taxon>
        <taxon>Theaceae</taxon>
        <taxon>Camellia</taxon>
    </lineage>
</organism>
<gene>
    <name evidence="1" type="ORF">LOK49_LG10G02345</name>
</gene>
<reference evidence="1 2" key="1">
    <citation type="journal article" date="2022" name="Plant J.">
        <title>Chromosome-level genome of Camellia lanceoleosa provides a valuable resource for understanding genome evolution and self-incompatibility.</title>
        <authorList>
            <person name="Gong W."/>
            <person name="Xiao S."/>
            <person name="Wang L."/>
            <person name="Liao Z."/>
            <person name="Chang Y."/>
            <person name="Mo W."/>
            <person name="Hu G."/>
            <person name="Li W."/>
            <person name="Zhao G."/>
            <person name="Zhu H."/>
            <person name="Hu X."/>
            <person name="Ji K."/>
            <person name="Xiang X."/>
            <person name="Song Q."/>
            <person name="Yuan D."/>
            <person name="Jin S."/>
            <person name="Zhang L."/>
        </authorList>
    </citation>
    <scope>NUCLEOTIDE SEQUENCE [LARGE SCALE GENOMIC DNA]</scope>
    <source>
        <strain evidence="1">SQ_2022a</strain>
    </source>
</reference>